<accession>A0A212LMG9</accession>
<protein>
    <submittedName>
        <fullName evidence="1">Uncharacterized protein</fullName>
    </submittedName>
</protein>
<reference evidence="1" key="1">
    <citation type="submission" date="2016-08" db="EMBL/GenBank/DDBJ databases">
        <authorList>
            <person name="Seilhamer J.J."/>
        </authorList>
    </citation>
    <scope>NUCLEOTIDE SEQUENCE</scope>
    <source>
        <strain evidence="1">86</strain>
    </source>
</reference>
<organism evidence="1">
    <name type="scientific">uncultured Pleomorphomonas sp</name>
    <dbReference type="NCBI Taxonomy" id="442121"/>
    <lineage>
        <taxon>Bacteria</taxon>
        <taxon>Pseudomonadati</taxon>
        <taxon>Pseudomonadota</taxon>
        <taxon>Alphaproteobacteria</taxon>
        <taxon>Hyphomicrobiales</taxon>
        <taxon>Pleomorphomonadaceae</taxon>
        <taxon>Pleomorphomonas</taxon>
        <taxon>environmental samples</taxon>
    </lineage>
</organism>
<name>A0A212LMG9_9HYPH</name>
<dbReference type="EMBL" id="FMJD01000013">
    <property type="protein sequence ID" value="SCM78723.1"/>
    <property type="molecule type" value="Genomic_DNA"/>
</dbReference>
<dbReference type="AlphaFoldDB" id="A0A212LMG9"/>
<sequence>MLSLKLSAPLIGLFSAGLLCLGLYGMSVESAPFLSTAGTVADRLQSVAADPDVPFLSSKRALGVFDLDCRRLAFDQTAETIPFEDRPRLNDACYERAKSMVAAAPGNAILWLTLARFAATDADRRDTTFRALELSRAYGPWQYALATDRMQLIALIPDTPPAIKAIVDADIATLAASYRGREDLAKLYIAMPDRRDQITAAIEKRPAGQQNQFLSRIRRNMQ</sequence>
<dbReference type="RefSeq" id="WP_288198222.1">
    <property type="nucleotide sequence ID" value="NZ_LT608334.1"/>
</dbReference>
<proteinExistence type="predicted"/>
<gene>
    <name evidence="1" type="ORF">KL86PLE_90048</name>
</gene>
<evidence type="ECO:0000313" key="1">
    <source>
        <dbReference type="EMBL" id="SCM78723.1"/>
    </source>
</evidence>